<evidence type="ECO:0000256" key="4">
    <source>
        <dbReference type="PROSITE-ProRule" id="PRU00091"/>
    </source>
</evidence>
<evidence type="ECO:0000313" key="7">
    <source>
        <dbReference type="EMBL" id="KAI9636218.1"/>
    </source>
</evidence>
<feature type="compositionally biased region" description="Low complexity" evidence="5">
    <location>
        <begin position="213"/>
        <end position="225"/>
    </location>
</feature>
<dbReference type="CDD" id="cd15737">
    <property type="entry name" value="FYVE2_Vac1p_like"/>
    <property type="match status" value="1"/>
</dbReference>
<feature type="compositionally biased region" description="Polar residues" evidence="5">
    <location>
        <begin position="57"/>
        <end position="67"/>
    </location>
</feature>
<feature type="region of interest" description="Disordered" evidence="5">
    <location>
        <begin position="150"/>
        <end position="169"/>
    </location>
</feature>
<dbReference type="SMART" id="SM00064">
    <property type="entry name" value="FYVE"/>
    <property type="match status" value="1"/>
</dbReference>
<dbReference type="EMBL" id="JAKWFO010000005">
    <property type="protein sequence ID" value="KAI9636218.1"/>
    <property type="molecule type" value="Genomic_DNA"/>
</dbReference>
<feature type="compositionally biased region" description="Polar residues" evidence="5">
    <location>
        <begin position="257"/>
        <end position="276"/>
    </location>
</feature>
<dbReference type="SUPFAM" id="SSF140125">
    <property type="entry name" value="Rabenosyn-5 Rab-binding domain-like"/>
    <property type="match status" value="1"/>
</dbReference>
<dbReference type="SUPFAM" id="SSF57903">
    <property type="entry name" value="FYVE/PHD zinc finger"/>
    <property type="match status" value="1"/>
</dbReference>
<feature type="domain" description="FYVE-type" evidence="6">
    <location>
        <begin position="430"/>
        <end position="461"/>
    </location>
</feature>
<dbReference type="Gene3D" id="4.10.860.20">
    <property type="entry name" value="Rabenosyn, Rab binding domain"/>
    <property type="match status" value="1"/>
</dbReference>
<dbReference type="InterPro" id="IPR013083">
    <property type="entry name" value="Znf_RING/FYVE/PHD"/>
</dbReference>
<proteinExistence type="predicted"/>
<dbReference type="GeneID" id="77726264"/>
<accession>A0AA38H8F6</accession>
<name>A0AA38H8F6_9TREE</name>
<dbReference type="PROSITE" id="PS50178">
    <property type="entry name" value="ZF_FYVE"/>
    <property type="match status" value="1"/>
</dbReference>
<protein>
    <submittedName>
        <fullName evidence="7">Vesicle fusion-related protein</fullName>
    </submittedName>
</protein>
<dbReference type="PANTHER" id="PTHR23164:SF30">
    <property type="entry name" value="EARLY ENDOSOME ANTIGEN 1"/>
    <property type="match status" value="1"/>
</dbReference>
<dbReference type="GO" id="GO:0008270">
    <property type="term" value="F:zinc ion binding"/>
    <property type="evidence" value="ECO:0007669"/>
    <property type="project" value="UniProtKB-KW"/>
</dbReference>
<feature type="compositionally biased region" description="Pro residues" evidence="5">
    <location>
        <begin position="183"/>
        <end position="194"/>
    </location>
</feature>
<dbReference type="RefSeq" id="XP_052945995.1">
    <property type="nucleotide sequence ID" value="XM_053087063.1"/>
</dbReference>
<dbReference type="AlphaFoldDB" id="A0AA38H8F6"/>
<dbReference type="PANTHER" id="PTHR23164">
    <property type="entry name" value="EARLY ENDOSOME ANTIGEN 1"/>
    <property type="match status" value="1"/>
</dbReference>
<keyword evidence="8" id="KW-1185">Reference proteome</keyword>
<evidence type="ECO:0000259" key="6">
    <source>
        <dbReference type="PROSITE" id="PS50178"/>
    </source>
</evidence>
<dbReference type="InterPro" id="IPR021565">
    <property type="entry name" value="Rbsn_Rab-bd"/>
</dbReference>
<evidence type="ECO:0000313" key="8">
    <source>
        <dbReference type="Proteomes" id="UP001164286"/>
    </source>
</evidence>
<feature type="region of interest" description="Disordered" evidence="5">
    <location>
        <begin position="1"/>
        <end position="68"/>
    </location>
</feature>
<keyword evidence="2 4" id="KW-0863">Zinc-finger</keyword>
<evidence type="ECO:0000256" key="1">
    <source>
        <dbReference type="ARBA" id="ARBA00022723"/>
    </source>
</evidence>
<evidence type="ECO:0000256" key="5">
    <source>
        <dbReference type="SAM" id="MobiDB-lite"/>
    </source>
</evidence>
<dbReference type="Pfam" id="PF11464">
    <property type="entry name" value="Rbsn"/>
    <property type="match status" value="1"/>
</dbReference>
<dbReference type="Pfam" id="PF01363">
    <property type="entry name" value="FYVE"/>
    <property type="match status" value="1"/>
</dbReference>
<keyword evidence="3" id="KW-0862">Zinc</keyword>
<comment type="caution">
    <text evidence="7">The sequence shown here is derived from an EMBL/GenBank/DDBJ whole genome shotgun (WGS) entry which is preliminary data.</text>
</comment>
<reference evidence="7" key="1">
    <citation type="journal article" date="2022" name="G3 (Bethesda)">
        <title>High quality genome of the basidiomycete yeast Dioszegia hungarica PDD-24b-2 isolated from cloud water.</title>
        <authorList>
            <person name="Jarrige D."/>
            <person name="Haridas S."/>
            <person name="Bleykasten-Grosshans C."/>
            <person name="Joly M."/>
            <person name="Nadalig T."/>
            <person name="Sancelme M."/>
            <person name="Vuilleumier S."/>
            <person name="Grigoriev I.V."/>
            <person name="Amato P."/>
            <person name="Bringel F."/>
        </authorList>
    </citation>
    <scope>NUCLEOTIDE SEQUENCE</scope>
    <source>
        <strain evidence="7">PDD-24b-2</strain>
    </source>
</reference>
<feature type="compositionally biased region" description="Low complexity" evidence="5">
    <location>
        <begin position="352"/>
        <end position="378"/>
    </location>
</feature>
<feature type="region of interest" description="Disordered" evidence="5">
    <location>
        <begin position="178"/>
        <end position="284"/>
    </location>
</feature>
<dbReference type="InterPro" id="IPR036531">
    <property type="entry name" value="Rbsn_Rab-bd_sf"/>
</dbReference>
<dbReference type="Proteomes" id="UP001164286">
    <property type="component" value="Unassembled WGS sequence"/>
</dbReference>
<evidence type="ECO:0000256" key="3">
    <source>
        <dbReference type="ARBA" id="ARBA00022833"/>
    </source>
</evidence>
<evidence type="ECO:0000256" key="2">
    <source>
        <dbReference type="ARBA" id="ARBA00022771"/>
    </source>
</evidence>
<dbReference type="Gene3D" id="3.30.40.10">
    <property type="entry name" value="Zinc/RING finger domain, C3HC4 (zinc finger)"/>
    <property type="match status" value="1"/>
</dbReference>
<gene>
    <name evidence="7" type="ORF">MKK02DRAFT_25591</name>
</gene>
<feature type="region of interest" description="Disordered" evidence="5">
    <location>
        <begin position="348"/>
        <end position="378"/>
    </location>
</feature>
<organism evidence="7 8">
    <name type="scientific">Dioszegia hungarica</name>
    <dbReference type="NCBI Taxonomy" id="4972"/>
    <lineage>
        <taxon>Eukaryota</taxon>
        <taxon>Fungi</taxon>
        <taxon>Dikarya</taxon>
        <taxon>Basidiomycota</taxon>
        <taxon>Agaricomycotina</taxon>
        <taxon>Tremellomycetes</taxon>
        <taxon>Tremellales</taxon>
        <taxon>Bulleribasidiaceae</taxon>
        <taxon>Dioszegia</taxon>
    </lineage>
</organism>
<sequence length="800" mass="85324">MTSTPSSAPNPAFDPPRRAFGSIPRSNGSGRPGSASPTPPGSSTHLPLPHRPDSNRTRSGSSASVNSFERERETLFAAADKGITWLSAWAPKGEGRTRQFLESSLSGVATVANTVGTGVQGAVRREGRMSRPLSFSAGSPTDLTAAMLANPPPIESGRRFSMHAPRPQHSLSTPAIITTQSPEPAPAPRRPPQPSNLARLGPADTGMGPPPASSARPGSSSTNSAPSVPRSASMSGPSGLGPHGSSGLNPNAPASRGSVSHVRSPSFNSISRTPTLSRSSSNAAAANGLTRSAGMPYKIGFQPAGVRSDKSGAFMEARQKAGVEREKEEGRLGRRWAKLVDLHFNPTTQVPTLSSSASSASLTASTDPKPLALPRSASSRRSLISMDGALDALNPREVWKGLRSATAAPGSAEEHRKRAEEQAIVKWEDDKEAKRCRICSSTFSLSNRKHHCRMCGRIVCSLPPTNPALLAVQIQLFAPADPSSASDPASTAQAALPPGTRREKCSLLLVADWKSGRGEEVEEGFVGWMNVGDGKGDEDGLRRERRKSLASSISSMSIAESGSSKDDGRLVPLPQQPKEVQIKGLRACRECWATVSRKQKMQDRQRVSGFARLYAALRTLQAEIEDAMGDFEAQMDILTASSASAEPPPRLLKLHKQLLAMFAQYEHLSKRLSSLPAEEGGSQSLVQSAVARSGALFLAKQMAKVQTLPRIQKMIAAEKRKSMRIVETTLADQLRLEGVENDQADDVAMMLQPLLEQEAQIEMYIADAHAQRKYEDGKALGEALREIQAEIGRVSQGAVS</sequence>
<dbReference type="InterPro" id="IPR011011">
    <property type="entry name" value="Znf_FYVE_PHD"/>
</dbReference>
<dbReference type="InterPro" id="IPR000306">
    <property type="entry name" value="Znf_FYVE"/>
</dbReference>
<dbReference type="InterPro" id="IPR017455">
    <property type="entry name" value="Znf_FYVE-rel"/>
</dbReference>
<keyword evidence="1" id="KW-0479">Metal-binding</keyword>